<organism evidence="2 3">
    <name type="scientific">Alosa alosa</name>
    <name type="common">allis shad</name>
    <dbReference type="NCBI Taxonomy" id="278164"/>
    <lineage>
        <taxon>Eukaryota</taxon>
        <taxon>Metazoa</taxon>
        <taxon>Chordata</taxon>
        <taxon>Craniata</taxon>
        <taxon>Vertebrata</taxon>
        <taxon>Euteleostomi</taxon>
        <taxon>Actinopterygii</taxon>
        <taxon>Neopterygii</taxon>
        <taxon>Teleostei</taxon>
        <taxon>Clupei</taxon>
        <taxon>Clupeiformes</taxon>
        <taxon>Clupeoidei</taxon>
        <taxon>Clupeidae</taxon>
        <taxon>Alosa</taxon>
    </lineage>
</organism>
<gene>
    <name evidence="2" type="ORF">AALO_G00167730</name>
</gene>
<keyword evidence="3" id="KW-1185">Reference proteome</keyword>
<dbReference type="Proteomes" id="UP000823561">
    <property type="component" value="Chromosome 12"/>
</dbReference>
<proteinExistence type="predicted"/>
<feature type="compositionally biased region" description="Low complexity" evidence="1">
    <location>
        <begin position="12"/>
        <end position="25"/>
    </location>
</feature>
<reference evidence="2" key="1">
    <citation type="submission" date="2020-10" db="EMBL/GenBank/DDBJ databases">
        <title>Chromosome-scale genome assembly of the Allis shad, Alosa alosa.</title>
        <authorList>
            <person name="Margot Z."/>
            <person name="Christophe K."/>
            <person name="Cabau C."/>
            <person name="Louis A."/>
            <person name="Berthelot C."/>
            <person name="Parey E."/>
            <person name="Roest Crollius H."/>
            <person name="Montfort J."/>
            <person name="Robinson-Rechavi M."/>
            <person name="Bucao C."/>
            <person name="Bouchez O."/>
            <person name="Gislard M."/>
            <person name="Lluch J."/>
            <person name="Milhes M."/>
            <person name="Lampietro C."/>
            <person name="Lopez Roques C."/>
            <person name="Donnadieu C."/>
            <person name="Braasch I."/>
            <person name="Desvignes T."/>
            <person name="Postlethwait J."/>
            <person name="Bobe J."/>
            <person name="Guiguen Y."/>
        </authorList>
    </citation>
    <scope>NUCLEOTIDE SEQUENCE</scope>
    <source>
        <strain evidence="2">M-15738</strain>
        <tissue evidence="2">Blood</tissue>
    </source>
</reference>
<dbReference type="EMBL" id="JADWDJ010000012">
    <property type="protein sequence ID" value="KAG5272640.1"/>
    <property type="molecule type" value="Genomic_DNA"/>
</dbReference>
<name>A0AAV6GCG9_9TELE</name>
<evidence type="ECO:0000313" key="3">
    <source>
        <dbReference type="Proteomes" id="UP000823561"/>
    </source>
</evidence>
<sequence length="80" mass="8960">MPCLQQRLKQTSPVASSSGLPSSSVRKTRSPHLSGLHSYRGFVSERAFEDLAKVALETDRQDSIRFQGQLDDDDDDAFLY</sequence>
<evidence type="ECO:0000256" key="1">
    <source>
        <dbReference type="SAM" id="MobiDB-lite"/>
    </source>
</evidence>
<accession>A0AAV6GCG9</accession>
<evidence type="ECO:0000313" key="2">
    <source>
        <dbReference type="EMBL" id="KAG5272640.1"/>
    </source>
</evidence>
<dbReference type="AlphaFoldDB" id="A0AAV6GCG9"/>
<feature type="region of interest" description="Disordered" evidence="1">
    <location>
        <begin position="1"/>
        <end position="35"/>
    </location>
</feature>
<comment type="caution">
    <text evidence="2">The sequence shown here is derived from an EMBL/GenBank/DDBJ whole genome shotgun (WGS) entry which is preliminary data.</text>
</comment>
<protein>
    <submittedName>
        <fullName evidence="2">Uncharacterized protein</fullName>
    </submittedName>
</protein>